<feature type="transmembrane region" description="Helical" evidence="7">
    <location>
        <begin position="237"/>
        <end position="261"/>
    </location>
</feature>
<feature type="domain" description="ABC transmembrane type-1" evidence="8">
    <location>
        <begin position="95"/>
        <end position="300"/>
    </location>
</feature>
<reference evidence="9 10" key="1">
    <citation type="submission" date="2021-03" db="EMBL/GenBank/DDBJ databases">
        <title>Sequencing the genomes of 1000 actinobacteria strains.</title>
        <authorList>
            <person name="Klenk H.-P."/>
        </authorList>
    </citation>
    <scope>NUCLEOTIDE SEQUENCE [LARGE SCALE GENOMIC DNA]</scope>
    <source>
        <strain evidence="9 10">DSM 18824</strain>
    </source>
</reference>
<evidence type="ECO:0000256" key="6">
    <source>
        <dbReference type="ARBA" id="ARBA00023136"/>
    </source>
</evidence>
<dbReference type="InterPro" id="IPR035906">
    <property type="entry name" value="MetI-like_sf"/>
</dbReference>
<keyword evidence="4 7" id="KW-0812">Transmembrane</keyword>
<evidence type="ECO:0000313" key="9">
    <source>
        <dbReference type="EMBL" id="MBP2349644.1"/>
    </source>
</evidence>
<name>A0ABS4UDH1_9ACTN</name>
<comment type="similarity">
    <text evidence="7">Belongs to the binding-protein-dependent transport system permease family.</text>
</comment>
<feature type="transmembrane region" description="Helical" evidence="7">
    <location>
        <begin position="176"/>
        <end position="196"/>
    </location>
</feature>
<dbReference type="Pfam" id="PF00528">
    <property type="entry name" value="BPD_transp_1"/>
    <property type="match status" value="1"/>
</dbReference>
<organism evidence="9 10">
    <name type="scientific">Kribbella aluminosa</name>
    <dbReference type="NCBI Taxonomy" id="416017"/>
    <lineage>
        <taxon>Bacteria</taxon>
        <taxon>Bacillati</taxon>
        <taxon>Actinomycetota</taxon>
        <taxon>Actinomycetes</taxon>
        <taxon>Propionibacteriales</taxon>
        <taxon>Kribbellaceae</taxon>
        <taxon>Kribbella</taxon>
    </lineage>
</organism>
<evidence type="ECO:0000256" key="7">
    <source>
        <dbReference type="RuleBase" id="RU363032"/>
    </source>
</evidence>
<keyword evidence="5 7" id="KW-1133">Transmembrane helix</keyword>
<evidence type="ECO:0000256" key="4">
    <source>
        <dbReference type="ARBA" id="ARBA00022692"/>
    </source>
</evidence>
<keyword evidence="6 7" id="KW-0472">Membrane</keyword>
<evidence type="ECO:0000313" key="10">
    <source>
        <dbReference type="Proteomes" id="UP000755585"/>
    </source>
</evidence>
<comment type="subcellular location">
    <subcellularLocation>
        <location evidence="1 7">Cell membrane</location>
        <topology evidence="1 7">Multi-pass membrane protein</topology>
    </subcellularLocation>
</comment>
<dbReference type="InterPro" id="IPR000515">
    <property type="entry name" value="MetI-like"/>
</dbReference>
<keyword evidence="2 7" id="KW-0813">Transport</keyword>
<feature type="transmembrane region" description="Helical" evidence="7">
    <location>
        <begin position="134"/>
        <end position="156"/>
    </location>
</feature>
<dbReference type="PANTHER" id="PTHR43163">
    <property type="entry name" value="DIPEPTIDE TRANSPORT SYSTEM PERMEASE PROTEIN DPPB-RELATED"/>
    <property type="match status" value="1"/>
</dbReference>
<dbReference type="PROSITE" id="PS50928">
    <property type="entry name" value="ABC_TM1"/>
    <property type="match status" value="1"/>
</dbReference>
<keyword evidence="10" id="KW-1185">Reference proteome</keyword>
<sequence>MRWLVVRSAAVLALSALAGSLVVFLLLRLLGGDVATVILGRSATTQSLADLRTELGLNRPWVVQYVDWLGDLLRGNLGQSYAAGYNISDEIRSRMGLTLSLALVSMAVSVVVSVAAGSYSALHARKLRSGAVDLLTQLGLAVPTFWAGLVFVSVFSVRLGWFPAGGYVPWSQDPLQAARCLVLLVASLSLFVSAVLTRYVKSAMLDVLGEPYILTAMAKGRTLSGAALVHGVRNASVSIVTVGTLMLGGLLAGTVVVENVFDLPGLGSLLVSAIDGREALVVQSVAFVILFMILTLNFLMDISYGVLDPRIRDAERRVASVD</sequence>
<protein>
    <submittedName>
        <fullName evidence="9">Peptide/nickel transport system permease protein</fullName>
    </submittedName>
</protein>
<dbReference type="InterPro" id="IPR045621">
    <property type="entry name" value="BPD_transp_1_N"/>
</dbReference>
<feature type="transmembrane region" description="Helical" evidence="7">
    <location>
        <begin position="281"/>
        <end position="307"/>
    </location>
</feature>
<keyword evidence="3" id="KW-1003">Cell membrane</keyword>
<dbReference type="Proteomes" id="UP000755585">
    <property type="component" value="Unassembled WGS sequence"/>
</dbReference>
<evidence type="ECO:0000256" key="5">
    <source>
        <dbReference type="ARBA" id="ARBA00022989"/>
    </source>
</evidence>
<evidence type="ECO:0000256" key="3">
    <source>
        <dbReference type="ARBA" id="ARBA00022475"/>
    </source>
</evidence>
<dbReference type="Pfam" id="PF19300">
    <property type="entry name" value="BPD_transp_1_N"/>
    <property type="match status" value="1"/>
</dbReference>
<dbReference type="RefSeq" id="WP_209692784.1">
    <property type="nucleotide sequence ID" value="NZ_BAAAVU010000029.1"/>
</dbReference>
<evidence type="ECO:0000256" key="1">
    <source>
        <dbReference type="ARBA" id="ARBA00004651"/>
    </source>
</evidence>
<proteinExistence type="inferred from homology"/>
<gene>
    <name evidence="9" type="ORF">JOF29_000727</name>
</gene>
<accession>A0ABS4UDH1</accession>
<dbReference type="PANTHER" id="PTHR43163:SF6">
    <property type="entry name" value="DIPEPTIDE TRANSPORT SYSTEM PERMEASE PROTEIN DPPB-RELATED"/>
    <property type="match status" value="1"/>
</dbReference>
<dbReference type="EMBL" id="JAGINT010000001">
    <property type="protein sequence ID" value="MBP2349644.1"/>
    <property type="molecule type" value="Genomic_DNA"/>
</dbReference>
<evidence type="ECO:0000259" key="8">
    <source>
        <dbReference type="PROSITE" id="PS50928"/>
    </source>
</evidence>
<dbReference type="SUPFAM" id="SSF161098">
    <property type="entry name" value="MetI-like"/>
    <property type="match status" value="1"/>
</dbReference>
<feature type="transmembrane region" description="Helical" evidence="7">
    <location>
        <begin position="99"/>
        <end position="122"/>
    </location>
</feature>
<evidence type="ECO:0000256" key="2">
    <source>
        <dbReference type="ARBA" id="ARBA00022448"/>
    </source>
</evidence>
<comment type="caution">
    <text evidence="9">The sequence shown here is derived from an EMBL/GenBank/DDBJ whole genome shotgun (WGS) entry which is preliminary data.</text>
</comment>